<name>H3NJG0_9LACT</name>
<gene>
    <name evidence="1" type="ORF">HMPREF9708_00999</name>
</gene>
<dbReference type="EMBL" id="AGEG01000013">
    <property type="protein sequence ID" value="EHR36773.1"/>
    <property type="molecule type" value="Genomic_DNA"/>
</dbReference>
<dbReference type="HOGENOM" id="CLU_077106_0_0_9"/>
<accession>H3NJG0</accession>
<comment type="caution">
    <text evidence="1">The sequence shown here is derived from an EMBL/GenBank/DDBJ whole genome shotgun (WGS) entry which is preliminary data.</text>
</comment>
<evidence type="ECO:0000313" key="2">
    <source>
        <dbReference type="Proteomes" id="UP000006190"/>
    </source>
</evidence>
<sequence>MKRFWKYLTVSLLSISFTTPFIPNSQGPRTLHAAEETAVEAHVQQVLDELQAYFPNEALPHFIQTPEMPGYLSAATTETTDINNFKILYYSEEDPISVNDPILNQKVPIASFQRIEYDNKEMAIAAIKQIKDFNGEPIDLGYGITGYQSGAMGSSYLDWMEGNWSLNIRAANQEGKDPTHLGKEVVSYLEKFLLPAPETAGQINLKLKDNQSFEENVAAWQIGKVVYITTHKDPFTLIQMTTSITQPSE</sequence>
<dbReference type="eggNOG" id="ENOG50325FQ">
    <property type="taxonomic scope" value="Bacteria"/>
</dbReference>
<dbReference type="AlphaFoldDB" id="H3NJG0"/>
<keyword evidence="2" id="KW-1185">Reference proteome</keyword>
<dbReference type="Proteomes" id="UP000006190">
    <property type="component" value="Unassembled WGS sequence"/>
</dbReference>
<proteinExistence type="predicted"/>
<dbReference type="OrthoDB" id="2138638at2"/>
<evidence type="ECO:0000313" key="1">
    <source>
        <dbReference type="EMBL" id="EHR36773.1"/>
    </source>
</evidence>
<organism evidence="1 2">
    <name type="scientific">Facklamia languida CCUG 37842</name>
    <dbReference type="NCBI Taxonomy" id="883113"/>
    <lineage>
        <taxon>Bacteria</taxon>
        <taxon>Bacillati</taxon>
        <taxon>Bacillota</taxon>
        <taxon>Bacilli</taxon>
        <taxon>Lactobacillales</taxon>
        <taxon>Aerococcaceae</taxon>
        <taxon>Facklamia</taxon>
    </lineage>
</organism>
<dbReference type="RefSeq" id="WP_006309134.1">
    <property type="nucleotide sequence ID" value="NZ_JH601133.1"/>
</dbReference>
<dbReference type="STRING" id="883113.HMPREF9708_00999"/>
<protein>
    <submittedName>
        <fullName evidence="1">Uncharacterized protein</fullName>
    </submittedName>
</protein>
<reference evidence="1 2" key="1">
    <citation type="submission" date="2012-01" db="EMBL/GenBank/DDBJ databases">
        <title>The Genome Sequence of Facklamia languida CCUG 37842.</title>
        <authorList>
            <consortium name="The Broad Institute Genome Sequencing Platform"/>
            <person name="Earl A."/>
            <person name="Ward D."/>
            <person name="Feldgarden M."/>
            <person name="Gevers D."/>
            <person name="Huys G."/>
            <person name="Young S.K."/>
            <person name="Zeng Q."/>
            <person name="Gargeya S."/>
            <person name="Fitzgerald M."/>
            <person name="Haas B."/>
            <person name="Abouelleil A."/>
            <person name="Alvarado L."/>
            <person name="Arachchi H.M."/>
            <person name="Berlin A."/>
            <person name="Chapman S.B."/>
            <person name="Gearin G."/>
            <person name="Goldberg J."/>
            <person name="Griggs A."/>
            <person name="Gujja S."/>
            <person name="Hansen M."/>
            <person name="Heiman D."/>
            <person name="Howarth C."/>
            <person name="Larimer J."/>
            <person name="Lui A."/>
            <person name="MacDonald P.J.P."/>
            <person name="McCowen C."/>
            <person name="Montmayeur A."/>
            <person name="Murphy C."/>
            <person name="Neiman D."/>
            <person name="Pearson M."/>
            <person name="Priest M."/>
            <person name="Roberts A."/>
            <person name="Saif S."/>
            <person name="Shea T."/>
            <person name="Sisk P."/>
            <person name="Stolte C."/>
            <person name="Sykes S."/>
            <person name="Wortman J."/>
            <person name="Nusbaum C."/>
            <person name="Birren B."/>
        </authorList>
    </citation>
    <scope>NUCLEOTIDE SEQUENCE [LARGE SCALE GENOMIC DNA]</scope>
    <source>
        <strain evidence="1 2">CCUG 37842</strain>
    </source>
</reference>
<dbReference type="PATRIC" id="fig|883113.3.peg.993"/>